<gene>
    <name evidence="3" type="primary">UFGT2</name>
</gene>
<reference evidence="3" key="1">
    <citation type="submission" date="2008-01" db="EMBL/GenBank/DDBJ databases">
        <authorList>
            <person name="Tsai W.C."/>
            <person name="Chen H.H."/>
        </authorList>
    </citation>
    <scope>NUCLEOTIDE SEQUENCE</scope>
    <source>
        <tissue evidence="3">Flower</tissue>
    </source>
</reference>
<evidence type="ECO:0000256" key="2">
    <source>
        <dbReference type="ARBA" id="ARBA00022679"/>
    </source>
</evidence>
<dbReference type="PANTHER" id="PTHR11926">
    <property type="entry name" value="GLUCOSYL/GLUCURONOSYL TRANSFERASES"/>
    <property type="match status" value="1"/>
</dbReference>
<dbReference type="AlphaFoldDB" id="L7N6F9"/>
<dbReference type="CDD" id="cd03784">
    <property type="entry name" value="GT1_Gtf-like"/>
    <property type="match status" value="1"/>
</dbReference>
<proteinExistence type="evidence at transcript level"/>
<accession>L7N6F9</accession>
<keyword evidence="2" id="KW-0808">Transferase</keyword>
<name>L7N6F9_PHAEQ</name>
<sequence length="469" mass="52982">MGSLASEIPHAVCIPYPAHGHMNPMLKLAKVLHTRGFHITFVLTEFNHRRLAYSQGTEIIHGLPNFRFASIPDGLPLSDEEATQNIPDLSESTMKTCRGPFLSLIAKLNEETSSGASPVSCIVWDRSMSFTLDAARELGIPEILLWTTSALRLLGYLHFHQLVERGLFPLTDKADLSNGFLDTEVDWIPGLRKGIRLKDLPSFIRVTDQNDKMFNYILHETKRASMASAIVLHSFEDLEVPDLTALQKILPPVYAIGPLSLLFRRMIPSHNPLTSVTTSLWKEETTFMDWLDARAPQSVVYVNFESITVMTKDQLVEFAWGLANSGCQFLWVIRPDQLKGESAVLPPQFMEEIKERGLMTSWCAQEELLCHSAVGIFLTHSGWNSMLDSLSCGVPMISWPFFAEQQTNCFYSWTDWGVGMEINNNVRRVDVEGMIREMMVGEKGKKMRAKAVEWKESAANAVSRSTWRR</sequence>
<dbReference type="GO" id="GO:0080043">
    <property type="term" value="F:quercetin 3-O-glucosyltransferase activity"/>
    <property type="evidence" value="ECO:0007669"/>
    <property type="project" value="TreeGrafter"/>
</dbReference>
<dbReference type="FunFam" id="3.40.50.2000:FF:000027">
    <property type="entry name" value="Glycosyltransferase"/>
    <property type="match status" value="1"/>
</dbReference>
<protein>
    <submittedName>
        <fullName evidence="3">UFGT2</fullName>
    </submittedName>
</protein>
<dbReference type="Pfam" id="PF00201">
    <property type="entry name" value="UDPGT"/>
    <property type="match status" value="1"/>
</dbReference>
<dbReference type="EMBL" id="EU427547">
    <property type="protein sequence ID" value="ACB88211.1"/>
    <property type="molecule type" value="mRNA"/>
</dbReference>
<dbReference type="FunFam" id="3.40.50.2000:FF:000055">
    <property type="entry name" value="Glycosyltransferase"/>
    <property type="match status" value="1"/>
</dbReference>
<evidence type="ECO:0000256" key="1">
    <source>
        <dbReference type="ARBA" id="ARBA00009995"/>
    </source>
</evidence>
<evidence type="ECO:0000313" key="3">
    <source>
        <dbReference type="EMBL" id="ACB88211.1"/>
    </source>
</evidence>
<dbReference type="PANTHER" id="PTHR11926:SF774">
    <property type="entry name" value="UDP-GLYCOSYLTRANSFERASE 85A1-RELATED"/>
    <property type="match status" value="1"/>
</dbReference>
<dbReference type="GO" id="GO:0080044">
    <property type="term" value="F:quercetin 7-O-glucosyltransferase activity"/>
    <property type="evidence" value="ECO:0007669"/>
    <property type="project" value="TreeGrafter"/>
</dbReference>
<comment type="similarity">
    <text evidence="1">Belongs to the UDP-glycosyltransferase family.</text>
</comment>
<dbReference type="SUPFAM" id="SSF53756">
    <property type="entry name" value="UDP-Glycosyltransferase/glycogen phosphorylase"/>
    <property type="match status" value="1"/>
</dbReference>
<dbReference type="InterPro" id="IPR002213">
    <property type="entry name" value="UDP_glucos_trans"/>
</dbReference>
<organism evidence="3">
    <name type="scientific">Phalaenopsis equestris</name>
    <name type="common">Moth orchid</name>
    <dbReference type="NCBI Taxonomy" id="78828"/>
    <lineage>
        <taxon>Eukaryota</taxon>
        <taxon>Viridiplantae</taxon>
        <taxon>Streptophyta</taxon>
        <taxon>Embryophyta</taxon>
        <taxon>Tracheophyta</taxon>
        <taxon>Spermatophyta</taxon>
        <taxon>Magnoliopsida</taxon>
        <taxon>Liliopsida</taxon>
        <taxon>Asparagales</taxon>
        <taxon>Orchidaceae</taxon>
        <taxon>Epidendroideae</taxon>
        <taxon>Vandeae</taxon>
        <taxon>Aeridinae</taxon>
        <taxon>Phalaenopsis</taxon>
    </lineage>
</organism>
<dbReference type="Gene3D" id="3.40.50.2000">
    <property type="entry name" value="Glycogen Phosphorylase B"/>
    <property type="match status" value="2"/>
</dbReference>